<feature type="transmembrane region" description="Helical" evidence="2">
    <location>
        <begin position="170"/>
        <end position="191"/>
    </location>
</feature>
<keyword evidence="2" id="KW-0812">Transmembrane</keyword>
<feature type="region of interest" description="Disordered" evidence="1">
    <location>
        <begin position="749"/>
        <end position="768"/>
    </location>
</feature>
<dbReference type="Proteomes" id="UP001597469">
    <property type="component" value="Unassembled WGS sequence"/>
</dbReference>
<feature type="transmembrane region" description="Helical" evidence="2">
    <location>
        <begin position="50"/>
        <end position="72"/>
    </location>
</feature>
<protein>
    <submittedName>
        <fullName evidence="3">ABC transporter permease</fullName>
    </submittedName>
</protein>
<comment type="caution">
    <text evidence="3">The sequence shown here is derived from an EMBL/GenBank/DDBJ whole genome shotgun (WGS) entry which is preliminary data.</text>
</comment>
<dbReference type="RefSeq" id="WP_381525546.1">
    <property type="nucleotide sequence ID" value="NZ_JBHULN010000014.1"/>
</dbReference>
<accession>A0ABW5M7I9</accession>
<sequence>MNPLLTVARFEYRYNLRQPAFFLFCGLTFAQGVWYSVQAEQAYAGAEQSAAVYFTLASLGVALAIATVLLAGQSISKDLEHKTAAYLYTLPITSRTYFAGRFVGTLLTGLVLAGFYPLGIASAIYFVYGEPVPWLALVDGFLWLVVEHVFVVVSITFSLTVFLRSIRGAYVALFVVTLYFLLTGVQSEALAHSDVWLLLDPFGVGMIRESVYAINWTEDPAALLNFSDMLFINRLLWLGIALGLLAQAETLFSFETFGQERTAKRNNVAVSKHELPAVTNLALADARPQFGSWLYGKTTLQLAQLELSNLVRQPVFQITALLLIILTILCATVFNRNPDFVELPITSQMTALRLPMGAFICLFLLVMTSELIYHERTVGFWPIYHALPQPDFVFLVAKLLALTGAAAVLTLVLFLTGVGIQLENGFADIDWQRYATDLIQDGFLRYVQVIALGALIAVLINNRLLSHIGSVLAFLLLTIAYQLSATELSNYWYSFLPGSTTYSDLVGYGANSLIRGPLQLVWWAVAGVFVTLFLLIWNRGTLITLPARTQQWSQQFTWPYGLVLLLFGGLFAGGVIVVRQQAEFTNKVATANQIQYKTQSTTLASSSGQLVRIDIVYHHPYQVRHMLNVAQSSLRMGEHLFGAYPYRSLTITEAPLSSHAVWSRPGHIQISEKQGWTASNRQPDKLDFVDYLIAREVMKQWLVHRMAPIRQAGDGFLRQSLPEYLSLQFVAKRYGSQRLTQRLSQRATTYLSRRHQNRRPEPPLIQSSNNDLLERNRAALVLTSIGQVWSDSSFSQTIGQFYQQAIQKPTSATADAFATHLTHRLPDSLQYLTTYLTDQFWFDFKIGRIAKVPNGLQVEIVSKKWRDRRTGQQQPVPINDLIPLVVLDQHGQQIYRALVRPEPDERKVYLPALPTAGAVQIDPLGCWQEVNKQDNRKIF</sequence>
<dbReference type="Gene3D" id="1.10.390.10">
    <property type="entry name" value="Neutral Protease Domain 2"/>
    <property type="match status" value="1"/>
</dbReference>
<feature type="transmembrane region" description="Helical" evidence="2">
    <location>
        <begin position="140"/>
        <end position="163"/>
    </location>
</feature>
<dbReference type="Pfam" id="PF12679">
    <property type="entry name" value="ABC2_membrane_2"/>
    <property type="match status" value="1"/>
</dbReference>
<keyword evidence="2" id="KW-1133">Transmembrane helix</keyword>
<feature type="transmembrane region" description="Helical" evidence="2">
    <location>
        <begin position="20"/>
        <end position="38"/>
    </location>
</feature>
<evidence type="ECO:0000313" key="4">
    <source>
        <dbReference type="Proteomes" id="UP001597469"/>
    </source>
</evidence>
<feature type="transmembrane region" description="Helical" evidence="2">
    <location>
        <begin position="354"/>
        <end position="373"/>
    </location>
</feature>
<keyword evidence="4" id="KW-1185">Reference proteome</keyword>
<proteinExistence type="predicted"/>
<feature type="transmembrane region" description="Helical" evidence="2">
    <location>
        <begin position="520"/>
        <end position="537"/>
    </location>
</feature>
<reference evidence="4" key="1">
    <citation type="journal article" date="2019" name="Int. J. Syst. Evol. Microbiol.">
        <title>The Global Catalogue of Microorganisms (GCM) 10K type strain sequencing project: providing services to taxonomists for standard genome sequencing and annotation.</title>
        <authorList>
            <consortium name="The Broad Institute Genomics Platform"/>
            <consortium name="The Broad Institute Genome Sequencing Center for Infectious Disease"/>
            <person name="Wu L."/>
            <person name="Ma J."/>
        </authorList>
    </citation>
    <scope>NUCLEOTIDE SEQUENCE [LARGE SCALE GENOMIC DNA]</scope>
    <source>
        <strain evidence="4">KCTC 42805</strain>
    </source>
</reference>
<name>A0ABW5M7I9_9BACT</name>
<feature type="transmembrane region" description="Helical" evidence="2">
    <location>
        <begin position="102"/>
        <end position="128"/>
    </location>
</feature>
<evidence type="ECO:0000256" key="1">
    <source>
        <dbReference type="SAM" id="MobiDB-lite"/>
    </source>
</evidence>
<feature type="transmembrane region" description="Helical" evidence="2">
    <location>
        <begin position="442"/>
        <end position="460"/>
    </location>
</feature>
<gene>
    <name evidence="3" type="ORF">ACFSUS_20080</name>
</gene>
<feature type="transmembrane region" description="Helical" evidence="2">
    <location>
        <begin position="472"/>
        <end position="493"/>
    </location>
</feature>
<feature type="transmembrane region" description="Helical" evidence="2">
    <location>
        <begin position="235"/>
        <end position="254"/>
    </location>
</feature>
<feature type="transmembrane region" description="Helical" evidence="2">
    <location>
        <begin position="315"/>
        <end position="334"/>
    </location>
</feature>
<dbReference type="EMBL" id="JBHULN010000014">
    <property type="protein sequence ID" value="MFD2572952.1"/>
    <property type="molecule type" value="Genomic_DNA"/>
</dbReference>
<keyword evidence="2" id="KW-0472">Membrane</keyword>
<feature type="transmembrane region" description="Helical" evidence="2">
    <location>
        <begin position="558"/>
        <end position="578"/>
    </location>
</feature>
<dbReference type="InterPro" id="IPR027268">
    <property type="entry name" value="Peptidase_M4/M1_CTD_sf"/>
</dbReference>
<feature type="transmembrane region" description="Helical" evidence="2">
    <location>
        <begin position="393"/>
        <end position="422"/>
    </location>
</feature>
<evidence type="ECO:0000313" key="3">
    <source>
        <dbReference type="EMBL" id="MFD2572952.1"/>
    </source>
</evidence>
<evidence type="ECO:0000256" key="2">
    <source>
        <dbReference type="SAM" id="Phobius"/>
    </source>
</evidence>
<organism evidence="3 4">
    <name type="scientific">Spirosoma soli</name>
    <dbReference type="NCBI Taxonomy" id="1770529"/>
    <lineage>
        <taxon>Bacteria</taxon>
        <taxon>Pseudomonadati</taxon>
        <taxon>Bacteroidota</taxon>
        <taxon>Cytophagia</taxon>
        <taxon>Cytophagales</taxon>
        <taxon>Cytophagaceae</taxon>
        <taxon>Spirosoma</taxon>
    </lineage>
</organism>